<name>A0AAD5II16_ACENE</name>
<reference evidence="1" key="2">
    <citation type="submission" date="2023-02" db="EMBL/GenBank/DDBJ databases">
        <authorList>
            <person name="Swenson N.G."/>
            <person name="Wegrzyn J.L."/>
            <person name="Mcevoy S.L."/>
        </authorList>
    </citation>
    <scope>NUCLEOTIDE SEQUENCE</scope>
    <source>
        <strain evidence="1">91603</strain>
        <tissue evidence="1">Leaf</tissue>
    </source>
</reference>
<organism evidence="1 2">
    <name type="scientific">Acer negundo</name>
    <name type="common">Box elder</name>
    <dbReference type="NCBI Taxonomy" id="4023"/>
    <lineage>
        <taxon>Eukaryota</taxon>
        <taxon>Viridiplantae</taxon>
        <taxon>Streptophyta</taxon>
        <taxon>Embryophyta</taxon>
        <taxon>Tracheophyta</taxon>
        <taxon>Spermatophyta</taxon>
        <taxon>Magnoliopsida</taxon>
        <taxon>eudicotyledons</taxon>
        <taxon>Gunneridae</taxon>
        <taxon>Pentapetalae</taxon>
        <taxon>rosids</taxon>
        <taxon>malvids</taxon>
        <taxon>Sapindales</taxon>
        <taxon>Sapindaceae</taxon>
        <taxon>Hippocastanoideae</taxon>
        <taxon>Acereae</taxon>
        <taxon>Acer</taxon>
    </lineage>
</organism>
<reference evidence="1" key="1">
    <citation type="journal article" date="2022" name="Plant J.">
        <title>Strategies of tolerance reflected in two North American maple genomes.</title>
        <authorList>
            <person name="McEvoy S.L."/>
            <person name="Sezen U.U."/>
            <person name="Trouern-Trend A."/>
            <person name="McMahon S.M."/>
            <person name="Schaberg P.G."/>
            <person name="Yang J."/>
            <person name="Wegrzyn J.L."/>
            <person name="Swenson N.G."/>
        </authorList>
    </citation>
    <scope>NUCLEOTIDE SEQUENCE</scope>
    <source>
        <strain evidence="1">91603</strain>
    </source>
</reference>
<keyword evidence="2" id="KW-1185">Reference proteome</keyword>
<accession>A0AAD5II16</accession>
<evidence type="ECO:0000313" key="2">
    <source>
        <dbReference type="Proteomes" id="UP001064489"/>
    </source>
</evidence>
<proteinExistence type="predicted"/>
<dbReference type="EMBL" id="JAJSOW010000105">
    <property type="protein sequence ID" value="KAI9165194.1"/>
    <property type="molecule type" value="Genomic_DNA"/>
</dbReference>
<dbReference type="AlphaFoldDB" id="A0AAD5II16"/>
<protein>
    <submittedName>
        <fullName evidence="1">Uncharacterized protein</fullName>
    </submittedName>
</protein>
<dbReference type="Proteomes" id="UP001064489">
    <property type="component" value="Chromosome 10"/>
</dbReference>
<gene>
    <name evidence="1" type="ORF">LWI28_009414</name>
</gene>
<comment type="caution">
    <text evidence="1">The sequence shown here is derived from an EMBL/GenBank/DDBJ whole genome shotgun (WGS) entry which is preliminary data.</text>
</comment>
<evidence type="ECO:0000313" key="1">
    <source>
        <dbReference type="EMBL" id="KAI9165194.1"/>
    </source>
</evidence>
<sequence>MKRDGNFFCPCSWGGGGVDLTLCEKKPSKLTAESTAHERSHRKRWTESNQKCLMFLQLSISKTIKKSIPKCNDARTFLKAVSRKFKKQSKAERGKYLNLLTTTVMMVLESLPGEFDVLKTSCNTQQAEWTMDQMTAIVV</sequence>